<sequence>MAFSVALCALGYFGFKTISSTIYWMDPAHQEQPLAGWMTPRYVGQSYKLPREIVLEALMMDPSAPPRRISVDAIAAKNNVTLDTLQDRVDAAAAIWSARRND</sequence>
<gene>
    <name evidence="1" type="ORF">L0664_14455</name>
</gene>
<evidence type="ECO:0000313" key="2">
    <source>
        <dbReference type="Proteomes" id="UP001200557"/>
    </source>
</evidence>
<name>A0ABS9CZN9_9RHOB</name>
<dbReference type="RefSeq" id="WP_235226594.1">
    <property type="nucleotide sequence ID" value="NZ_JAKGAQ010000003.1"/>
</dbReference>
<protein>
    <submittedName>
        <fullName evidence="1">Uncharacterized protein</fullName>
    </submittedName>
</protein>
<evidence type="ECO:0000313" key="1">
    <source>
        <dbReference type="EMBL" id="MCF2872274.1"/>
    </source>
</evidence>
<keyword evidence="2" id="KW-1185">Reference proteome</keyword>
<dbReference type="EMBL" id="JAKGAQ010000003">
    <property type="protein sequence ID" value="MCF2872274.1"/>
    <property type="molecule type" value="Genomic_DNA"/>
</dbReference>
<accession>A0ABS9CZN9</accession>
<reference evidence="1 2" key="1">
    <citation type="submission" date="2022-01" db="EMBL/GenBank/DDBJ databases">
        <title>Octadecabacter sp. nov., isolated from a marine alga.</title>
        <authorList>
            <person name="Jin M.S."/>
            <person name="Kim H.M."/>
            <person name="Han D.M."/>
            <person name="Jung J.J."/>
            <person name="Jeon C.O."/>
        </authorList>
    </citation>
    <scope>NUCLEOTIDE SEQUENCE [LARGE SCALE GENOMIC DNA]</scope>
    <source>
        <strain evidence="1 2">G9-8</strain>
    </source>
</reference>
<proteinExistence type="predicted"/>
<comment type="caution">
    <text evidence="1">The sequence shown here is derived from an EMBL/GenBank/DDBJ whole genome shotgun (WGS) entry which is preliminary data.</text>
</comment>
<organism evidence="1 2">
    <name type="scientific">Octadecabacter dasysiphoniae</name>
    <dbReference type="NCBI Taxonomy" id="2909341"/>
    <lineage>
        <taxon>Bacteria</taxon>
        <taxon>Pseudomonadati</taxon>
        <taxon>Pseudomonadota</taxon>
        <taxon>Alphaproteobacteria</taxon>
        <taxon>Rhodobacterales</taxon>
        <taxon>Roseobacteraceae</taxon>
        <taxon>Octadecabacter</taxon>
    </lineage>
</organism>
<dbReference type="Proteomes" id="UP001200557">
    <property type="component" value="Unassembled WGS sequence"/>
</dbReference>